<accession>A0A2B3TUR5</accession>
<organism evidence="2 3">
    <name type="scientific">Bacillus cereus</name>
    <dbReference type="NCBI Taxonomy" id="1396"/>
    <lineage>
        <taxon>Bacteria</taxon>
        <taxon>Bacillati</taxon>
        <taxon>Bacillota</taxon>
        <taxon>Bacilli</taxon>
        <taxon>Bacillales</taxon>
        <taxon>Bacillaceae</taxon>
        <taxon>Bacillus</taxon>
        <taxon>Bacillus cereus group</taxon>
    </lineage>
</organism>
<keyword evidence="1" id="KW-0472">Membrane</keyword>
<sequence length="171" mass="19072">MAVLLTISIIACFIVSFLAFIYPIIPGILAVWAGYFIYHFGINGGELTTSFWIIQVIFTLFIFGADFIANGYFLKKYGSSKWGERVGMISIIFGSFFFPPFGLIIIPFLSVFITELMHKKAPKDAFLVGVATVVGFLSSTVAKAILQIIMIIIFVCYITFNHSDFGMVFLI</sequence>
<dbReference type="PANTHER" id="PTHR39165:SF1">
    <property type="entry name" value="DUF456 DOMAIN-CONTAINING PROTEIN"/>
    <property type="match status" value="1"/>
</dbReference>
<feature type="transmembrane region" description="Helical" evidence="1">
    <location>
        <begin position="86"/>
        <end position="113"/>
    </location>
</feature>
<feature type="transmembrane region" description="Helical" evidence="1">
    <location>
        <begin position="125"/>
        <end position="158"/>
    </location>
</feature>
<dbReference type="PANTHER" id="PTHR39165">
    <property type="entry name" value="IG HYPOTHETICAL 17883"/>
    <property type="match status" value="1"/>
</dbReference>
<reference evidence="2 3" key="1">
    <citation type="submission" date="2017-09" db="EMBL/GenBank/DDBJ databases">
        <title>Large-scale bioinformatics analysis of Bacillus genomes uncovers conserved roles of natural products in bacterial physiology.</title>
        <authorList>
            <consortium name="Agbiome Team Llc"/>
            <person name="Bleich R.M."/>
            <person name="Grubbs K.J."/>
            <person name="Santa Maria K.C."/>
            <person name="Allen S.E."/>
            <person name="Farag S."/>
            <person name="Shank E.A."/>
            <person name="Bowers A."/>
        </authorList>
    </citation>
    <scope>NUCLEOTIDE SEQUENCE [LARGE SCALE GENOMIC DNA]</scope>
    <source>
        <strain evidence="2 3">AFS061806</strain>
    </source>
</reference>
<name>A0A2B3TUR5_BACCE</name>
<proteinExistence type="predicted"/>
<keyword evidence="1" id="KW-0812">Transmembrane</keyword>
<protein>
    <recommendedName>
        <fullName evidence="4">DUF456 domain-containing protein</fullName>
    </recommendedName>
</protein>
<dbReference type="Pfam" id="PF04306">
    <property type="entry name" value="DUF456"/>
    <property type="match status" value="1"/>
</dbReference>
<keyword evidence="1" id="KW-1133">Transmembrane helix</keyword>
<evidence type="ECO:0000313" key="2">
    <source>
        <dbReference type="EMBL" id="PFU38134.1"/>
    </source>
</evidence>
<dbReference type="EMBL" id="NVDG01000056">
    <property type="protein sequence ID" value="PFU38134.1"/>
    <property type="molecule type" value="Genomic_DNA"/>
</dbReference>
<comment type="caution">
    <text evidence="2">The sequence shown here is derived from an EMBL/GenBank/DDBJ whole genome shotgun (WGS) entry which is preliminary data.</text>
</comment>
<evidence type="ECO:0000256" key="1">
    <source>
        <dbReference type="SAM" id="Phobius"/>
    </source>
</evidence>
<gene>
    <name evidence="2" type="ORF">COK86_26605</name>
</gene>
<dbReference type="RefSeq" id="WP_098666346.1">
    <property type="nucleotide sequence ID" value="NZ_NVDG01000056.1"/>
</dbReference>
<feature type="transmembrane region" description="Helical" evidence="1">
    <location>
        <begin position="7"/>
        <end position="38"/>
    </location>
</feature>
<dbReference type="AlphaFoldDB" id="A0A2B3TUR5"/>
<dbReference type="Proteomes" id="UP000224076">
    <property type="component" value="Unassembled WGS sequence"/>
</dbReference>
<feature type="transmembrane region" description="Helical" evidence="1">
    <location>
        <begin position="50"/>
        <end position="74"/>
    </location>
</feature>
<evidence type="ECO:0008006" key="4">
    <source>
        <dbReference type="Google" id="ProtNLM"/>
    </source>
</evidence>
<evidence type="ECO:0000313" key="3">
    <source>
        <dbReference type="Proteomes" id="UP000224076"/>
    </source>
</evidence>
<dbReference type="InterPro" id="IPR007403">
    <property type="entry name" value="DUF456"/>
</dbReference>